<keyword evidence="8" id="KW-0675">Receptor</keyword>
<accession>A0A9P0MUB7</accession>
<keyword evidence="2" id="KW-1003">Cell membrane</keyword>
<keyword evidence="6 10" id="KW-1133">Transmembrane helix</keyword>
<feature type="transmembrane region" description="Helical" evidence="10">
    <location>
        <begin position="47"/>
        <end position="65"/>
    </location>
</feature>
<comment type="subcellular location">
    <subcellularLocation>
        <location evidence="1">Cell membrane</location>
        <topology evidence="1">Multi-pass membrane protein</topology>
    </subcellularLocation>
</comment>
<dbReference type="GO" id="GO:0007165">
    <property type="term" value="P:signal transduction"/>
    <property type="evidence" value="ECO:0007669"/>
    <property type="project" value="UniProtKB-KW"/>
</dbReference>
<dbReference type="EMBL" id="OV725082">
    <property type="protein sequence ID" value="CAH1404740.1"/>
    <property type="molecule type" value="Genomic_DNA"/>
</dbReference>
<dbReference type="Pfam" id="PF02949">
    <property type="entry name" value="7tm_6"/>
    <property type="match status" value="1"/>
</dbReference>
<dbReference type="InterPro" id="IPR004117">
    <property type="entry name" value="7tm6_olfct_rcpt"/>
</dbReference>
<evidence type="ECO:0000256" key="9">
    <source>
        <dbReference type="ARBA" id="ARBA00023224"/>
    </source>
</evidence>
<dbReference type="PANTHER" id="PTHR21137">
    <property type="entry name" value="ODORANT RECEPTOR"/>
    <property type="match status" value="1"/>
</dbReference>
<keyword evidence="4 10" id="KW-0812">Transmembrane</keyword>
<evidence type="ECO:0000256" key="4">
    <source>
        <dbReference type="ARBA" id="ARBA00022692"/>
    </source>
</evidence>
<evidence type="ECO:0000256" key="10">
    <source>
        <dbReference type="SAM" id="Phobius"/>
    </source>
</evidence>
<keyword evidence="9" id="KW-0807">Transducer</keyword>
<dbReference type="GO" id="GO:0005886">
    <property type="term" value="C:plasma membrane"/>
    <property type="evidence" value="ECO:0007669"/>
    <property type="project" value="UniProtKB-SubCell"/>
</dbReference>
<dbReference type="OrthoDB" id="6577256at2759"/>
<evidence type="ECO:0000256" key="3">
    <source>
        <dbReference type="ARBA" id="ARBA00022606"/>
    </source>
</evidence>
<name>A0A9P0MUB7_NEZVI</name>
<dbReference type="GO" id="GO:0005549">
    <property type="term" value="F:odorant binding"/>
    <property type="evidence" value="ECO:0007669"/>
    <property type="project" value="InterPro"/>
</dbReference>
<dbReference type="Proteomes" id="UP001152798">
    <property type="component" value="Chromosome 6"/>
</dbReference>
<dbReference type="GO" id="GO:0004984">
    <property type="term" value="F:olfactory receptor activity"/>
    <property type="evidence" value="ECO:0007669"/>
    <property type="project" value="InterPro"/>
</dbReference>
<feature type="transmembrane region" description="Helical" evidence="10">
    <location>
        <begin position="182"/>
        <end position="202"/>
    </location>
</feature>
<evidence type="ECO:0000256" key="5">
    <source>
        <dbReference type="ARBA" id="ARBA00022725"/>
    </source>
</evidence>
<feature type="transmembrane region" description="Helical" evidence="10">
    <location>
        <begin position="77"/>
        <end position="97"/>
    </location>
</feature>
<feature type="transmembrane region" description="Helical" evidence="10">
    <location>
        <begin position="133"/>
        <end position="152"/>
    </location>
</feature>
<evidence type="ECO:0000313" key="11">
    <source>
        <dbReference type="EMBL" id="CAH1404740.1"/>
    </source>
</evidence>
<evidence type="ECO:0000256" key="6">
    <source>
        <dbReference type="ARBA" id="ARBA00022989"/>
    </source>
</evidence>
<evidence type="ECO:0000313" key="12">
    <source>
        <dbReference type="Proteomes" id="UP001152798"/>
    </source>
</evidence>
<sequence>MELPWNRKNLADVWTWPHIFWLNVFGWWGEEAETEFGRKWLTRFRSLSIVYFACLLNSMMIQVFIKFAEGDIMQNLFTIFASGPGMVGIFKFFDLVIHRKVLKSVMDRLSGLISEVNDPILNVKARKSLKQTWIIFLLTLLVFDSVVLHWALRPILAAILHNEKTRIIESWPVFLDDWTQFFLSYLFQVPGVIILGHSFYIYDNLYFCTSDVILCHLNILKLKLNRLVLNDGEKSTRELVSCVKYHATILSVCNDFRDATSKVIIWQSINTVIMLCTGIFILTYLVNKLANVFYIKLLIK</sequence>
<keyword evidence="12" id="KW-1185">Reference proteome</keyword>
<evidence type="ECO:0000256" key="2">
    <source>
        <dbReference type="ARBA" id="ARBA00022475"/>
    </source>
</evidence>
<evidence type="ECO:0000256" key="7">
    <source>
        <dbReference type="ARBA" id="ARBA00023136"/>
    </source>
</evidence>
<dbReference type="PANTHER" id="PTHR21137:SF35">
    <property type="entry name" value="ODORANT RECEPTOR 19A-RELATED"/>
    <property type="match status" value="1"/>
</dbReference>
<keyword evidence="5" id="KW-0552">Olfaction</keyword>
<proteinExistence type="predicted"/>
<keyword evidence="3" id="KW-0716">Sensory transduction</keyword>
<organism evidence="11 12">
    <name type="scientific">Nezara viridula</name>
    <name type="common">Southern green stink bug</name>
    <name type="synonym">Cimex viridulus</name>
    <dbReference type="NCBI Taxonomy" id="85310"/>
    <lineage>
        <taxon>Eukaryota</taxon>
        <taxon>Metazoa</taxon>
        <taxon>Ecdysozoa</taxon>
        <taxon>Arthropoda</taxon>
        <taxon>Hexapoda</taxon>
        <taxon>Insecta</taxon>
        <taxon>Pterygota</taxon>
        <taxon>Neoptera</taxon>
        <taxon>Paraneoptera</taxon>
        <taxon>Hemiptera</taxon>
        <taxon>Heteroptera</taxon>
        <taxon>Panheteroptera</taxon>
        <taxon>Pentatomomorpha</taxon>
        <taxon>Pentatomoidea</taxon>
        <taxon>Pentatomidae</taxon>
        <taxon>Pentatominae</taxon>
        <taxon>Nezara</taxon>
    </lineage>
</organism>
<feature type="transmembrane region" description="Helical" evidence="10">
    <location>
        <begin position="264"/>
        <end position="286"/>
    </location>
</feature>
<protein>
    <recommendedName>
        <fullName evidence="13">Odorant receptor</fullName>
    </recommendedName>
</protein>
<dbReference type="AlphaFoldDB" id="A0A9P0MUB7"/>
<evidence type="ECO:0000256" key="1">
    <source>
        <dbReference type="ARBA" id="ARBA00004651"/>
    </source>
</evidence>
<keyword evidence="7 10" id="KW-0472">Membrane</keyword>
<evidence type="ECO:0000256" key="8">
    <source>
        <dbReference type="ARBA" id="ARBA00023170"/>
    </source>
</evidence>
<evidence type="ECO:0008006" key="13">
    <source>
        <dbReference type="Google" id="ProtNLM"/>
    </source>
</evidence>
<gene>
    <name evidence="11" type="ORF">NEZAVI_LOCUS13095</name>
</gene>
<reference evidence="11" key="1">
    <citation type="submission" date="2022-01" db="EMBL/GenBank/DDBJ databases">
        <authorList>
            <person name="King R."/>
        </authorList>
    </citation>
    <scope>NUCLEOTIDE SEQUENCE</scope>
</reference>